<organism evidence="5 6">
    <name type="scientific">Tangfeifania diversioriginum</name>
    <dbReference type="NCBI Taxonomy" id="1168035"/>
    <lineage>
        <taxon>Bacteria</taxon>
        <taxon>Pseudomonadati</taxon>
        <taxon>Bacteroidota</taxon>
        <taxon>Bacteroidia</taxon>
        <taxon>Marinilabiliales</taxon>
        <taxon>Prolixibacteraceae</taxon>
        <taxon>Tangfeifania</taxon>
    </lineage>
</organism>
<dbReference type="SUPFAM" id="SSF56266">
    <property type="entry name" value="DmpA/ArgJ-like"/>
    <property type="match status" value="1"/>
</dbReference>
<reference evidence="5 6" key="1">
    <citation type="submission" date="2016-11" db="EMBL/GenBank/DDBJ databases">
        <authorList>
            <person name="Jaros S."/>
            <person name="Januszkiewicz K."/>
            <person name="Wedrychowicz H."/>
        </authorList>
    </citation>
    <scope>NUCLEOTIDE SEQUENCE [LARGE SCALE GENOMIC DNA]</scope>
    <source>
        <strain evidence="5 6">DSM 27063</strain>
    </source>
</reference>
<keyword evidence="3" id="KW-0547">Nucleotide-binding</keyword>
<evidence type="ECO:0000256" key="1">
    <source>
        <dbReference type="ARBA" id="ARBA00007068"/>
    </source>
</evidence>
<keyword evidence="3" id="KW-0067">ATP-binding</keyword>
<dbReference type="InterPro" id="IPR013815">
    <property type="entry name" value="ATP_grasp_subdomain_1"/>
</dbReference>
<dbReference type="InterPro" id="IPR011761">
    <property type="entry name" value="ATP-grasp"/>
</dbReference>
<protein>
    <submittedName>
        <fullName evidence="5">D-alanine--D-alanine ligase</fullName>
    </submittedName>
</protein>
<keyword evidence="2 5" id="KW-0436">Ligase</keyword>
<dbReference type="STRING" id="1168035.SAMN05444280_10389"/>
<name>A0A1M6BZW7_9BACT</name>
<dbReference type="Gene3D" id="3.60.70.12">
    <property type="entry name" value="L-amino peptidase D-ALA esterase/amidase"/>
    <property type="match status" value="1"/>
</dbReference>
<dbReference type="Gene3D" id="3.30.470.20">
    <property type="entry name" value="ATP-grasp fold, B domain"/>
    <property type="match status" value="1"/>
</dbReference>
<dbReference type="InterPro" id="IPR016117">
    <property type="entry name" value="ArgJ-like_dom_sf"/>
</dbReference>
<dbReference type="OrthoDB" id="9770388at2"/>
<dbReference type="GO" id="GO:0046872">
    <property type="term" value="F:metal ion binding"/>
    <property type="evidence" value="ECO:0007669"/>
    <property type="project" value="InterPro"/>
</dbReference>
<dbReference type="RefSeq" id="WP_083578061.1">
    <property type="nucleotide sequence ID" value="NZ_FQZE01000003.1"/>
</dbReference>
<dbReference type="Pfam" id="PF03576">
    <property type="entry name" value="Peptidase_S58"/>
    <property type="match status" value="1"/>
</dbReference>
<evidence type="ECO:0000313" key="5">
    <source>
        <dbReference type="EMBL" id="SHI54287.1"/>
    </source>
</evidence>
<dbReference type="PANTHER" id="PTHR36512:SF3">
    <property type="entry name" value="BLR5678 PROTEIN"/>
    <property type="match status" value="1"/>
</dbReference>
<keyword evidence="6" id="KW-1185">Reference proteome</keyword>
<dbReference type="Gene3D" id="3.30.1490.20">
    <property type="entry name" value="ATP-grasp fold, A domain"/>
    <property type="match status" value="1"/>
</dbReference>
<feature type="domain" description="ATP-grasp" evidence="4">
    <location>
        <begin position="109"/>
        <end position="319"/>
    </location>
</feature>
<dbReference type="CDD" id="cd02253">
    <property type="entry name" value="DmpA"/>
    <property type="match status" value="1"/>
</dbReference>
<dbReference type="Pfam" id="PF07478">
    <property type="entry name" value="Dala_Dala_lig_C"/>
    <property type="match status" value="1"/>
</dbReference>
<dbReference type="InterPro" id="IPR011095">
    <property type="entry name" value="Dala_Dala_lig_C"/>
</dbReference>
<dbReference type="SUPFAM" id="SSF56059">
    <property type="entry name" value="Glutathione synthetase ATP-binding domain-like"/>
    <property type="match status" value="1"/>
</dbReference>
<sequence length="720" mass="78150">MRITIAYNLRTDDTEATAELLTEEDINRISNSISSLQHTVTVVEVSGKPNAVVEHLIESEPDLVFNLAEGTIGSSREAFYPGLYEQLGIPFTGGNASLLHLNLDKHLAKTVLASRGINVPKGALITEKERNIPADLRYPLIIKPNSEGSSKGIQQDSVVENAEQAAERINNLLNHYPAGLVVEEFIEGRELSVPFIESFPGKLLDIVEHTFDLKKIGGKYNIYDYDMKQGGEAAKSVKVVCPAHISHHEEKAVINMARQVFDIMSCPDMGRVDIRLHTSGEPYFIELNPLPSLHPDASLMKAAGSRGLGYREVMRLIIRSAARRYGIPLRSPRQLKKEDLKTDTSRPTARELGIQIGRMRPGVQNAITDVKGVRVGHFSRIEDNVQIPSGTETGVVRTGVTAIMPAGQTYANRLAAGGFILNGVGEMAGLTQVLETGWLETPVLLTNSHSVGRVHAGVINHMIKKYPKLGTETDVVLPVVGEADDSFLNDVRVGNCSSQDVVRAIEAATSGAVVQGSVGAGTGMTSFDFAGGIGTASRILDFPEGKTYTLGVLVLSNFGKMRNLTIDGGVIGRQLDKEFEQQGRRVSSDGSVIVVIATDIPLISSQLNRISKRAALGLGRTGSYAASTSGEIIIAFSTGNRKPRQASDNSRFITLKSISDVYINPVYETVMEATEEAVINAIFCSGGMSGREQRWCPPIPHDRVIELLNKGKTIQKKRHK</sequence>
<proteinExistence type="inferred from homology"/>
<dbReference type="GO" id="GO:0004177">
    <property type="term" value="F:aminopeptidase activity"/>
    <property type="evidence" value="ECO:0007669"/>
    <property type="project" value="TreeGrafter"/>
</dbReference>
<dbReference type="InterPro" id="IPR005321">
    <property type="entry name" value="Peptidase_S58_DmpA"/>
</dbReference>
<dbReference type="PROSITE" id="PS50975">
    <property type="entry name" value="ATP_GRASP"/>
    <property type="match status" value="1"/>
</dbReference>
<dbReference type="PANTHER" id="PTHR36512">
    <property type="entry name" value="D-AMINOPEPTIDASE"/>
    <property type="match status" value="1"/>
</dbReference>
<dbReference type="AlphaFoldDB" id="A0A1M6BZW7"/>
<gene>
    <name evidence="5" type="ORF">SAMN05444280_10389</name>
</gene>
<dbReference type="EMBL" id="FQZE01000003">
    <property type="protein sequence ID" value="SHI54287.1"/>
    <property type="molecule type" value="Genomic_DNA"/>
</dbReference>
<accession>A0A1M6BZW7</accession>
<comment type="similarity">
    <text evidence="1">Belongs to the peptidase S58 family.</text>
</comment>
<dbReference type="Proteomes" id="UP000184050">
    <property type="component" value="Unassembled WGS sequence"/>
</dbReference>
<evidence type="ECO:0000313" key="6">
    <source>
        <dbReference type="Proteomes" id="UP000184050"/>
    </source>
</evidence>
<evidence type="ECO:0000256" key="3">
    <source>
        <dbReference type="PROSITE-ProRule" id="PRU00409"/>
    </source>
</evidence>
<dbReference type="GO" id="GO:0005524">
    <property type="term" value="F:ATP binding"/>
    <property type="evidence" value="ECO:0007669"/>
    <property type="project" value="UniProtKB-UniRule"/>
</dbReference>
<dbReference type="GO" id="GO:0008716">
    <property type="term" value="F:D-alanine-D-alanine ligase activity"/>
    <property type="evidence" value="ECO:0007669"/>
    <property type="project" value="InterPro"/>
</dbReference>
<evidence type="ECO:0000256" key="2">
    <source>
        <dbReference type="ARBA" id="ARBA00022598"/>
    </source>
</evidence>
<evidence type="ECO:0000259" key="4">
    <source>
        <dbReference type="PROSITE" id="PS50975"/>
    </source>
</evidence>